<name>A0A077PCV8_XENBV</name>
<dbReference type="Pfam" id="PF13657">
    <property type="entry name" value="Couple_hipA"/>
    <property type="match status" value="1"/>
</dbReference>
<accession>A0A077PCV8</accession>
<gene>
    <name evidence="2" type="ORF">XBKB1_1020016</name>
</gene>
<dbReference type="EMBL" id="CBSZ010000005">
    <property type="protein sequence ID" value="CDH22245.1"/>
    <property type="molecule type" value="Genomic_DNA"/>
</dbReference>
<reference evidence="2" key="1">
    <citation type="submission" date="2013-07" db="EMBL/GenBank/DDBJ databases">
        <title>Sub-species coevolution in mutualistic symbiosis.</title>
        <authorList>
            <person name="Murfin K."/>
            <person name="Klassen J."/>
            <person name="Lee M."/>
            <person name="Forst S."/>
            <person name="Stock P."/>
            <person name="Goodrich-Blair H."/>
        </authorList>
    </citation>
    <scope>NUCLEOTIDE SEQUENCE [LARGE SCALE GENOMIC DNA]</scope>
    <source>
        <strain evidence="2">Kraussei Becker Underwood</strain>
    </source>
</reference>
<evidence type="ECO:0000259" key="1">
    <source>
        <dbReference type="Pfam" id="PF13657"/>
    </source>
</evidence>
<dbReference type="RefSeq" id="WP_038194158.1">
    <property type="nucleotide sequence ID" value="NZ_CAWLXS010000100.1"/>
</dbReference>
<protein>
    <recommendedName>
        <fullName evidence="1">HipA N-terminal subdomain 1 domain-containing protein</fullName>
    </recommendedName>
</protein>
<dbReference type="AlphaFoldDB" id="A0A077PCV8"/>
<dbReference type="NCBIfam" id="TIGR03071">
    <property type="entry name" value="couple_hipA"/>
    <property type="match status" value="1"/>
</dbReference>
<dbReference type="HOGENOM" id="CLU_168268_1_0_6"/>
<comment type="caution">
    <text evidence="2">The sequence shown here is derived from an EMBL/GenBank/DDBJ whole genome shotgun (WGS) entry which is preliminary data.</text>
</comment>
<organism evidence="2 3">
    <name type="scientific">Xenorhabdus bovienii str. kraussei Becker Underwood</name>
    <dbReference type="NCBI Taxonomy" id="1398204"/>
    <lineage>
        <taxon>Bacteria</taxon>
        <taxon>Pseudomonadati</taxon>
        <taxon>Pseudomonadota</taxon>
        <taxon>Gammaproteobacteria</taxon>
        <taxon>Enterobacterales</taxon>
        <taxon>Morganellaceae</taxon>
        <taxon>Xenorhabdus</taxon>
    </lineage>
</organism>
<proteinExistence type="predicted"/>
<sequence length="104" mass="12098">MRRRVKVYLYGKHIGHLIQNDEGYLFEYRQDYLGPPLSLSLPVNIGRFHSKTLHPYFASLAPEGWLRKRYSQLQQLDEQDLFGILIQNGKNLIGAVQLIAENDI</sequence>
<evidence type="ECO:0000313" key="2">
    <source>
        <dbReference type="EMBL" id="CDH22245.1"/>
    </source>
</evidence>
<dbReference type="InterPro" id="IPR017508">
    <property type="entry name" value="HipA_N1"/>
</dbReference>
<evidence type="ECO:0000313" key="3">
    <source>
        <dbReference type="Proteomes" id="UP000028493"/>
    </source>
</evidence>
<feature type="domain" description="HipA N-terminal subdomain 1" evidence="1">
    <location>
        <begin position="6"/>
        <end position="98"/>
    </location>
</feature>
<dbReference type="Proteomes" id="UP000028493">
    <property type="component" value="Unassembled WGS sequence"/>
</dbReference>